<evidence type="ECO:0000256" key="4">
    <source>
        <dbReference type="ARBA" id="ARBA00011010"/>
    </source>
</evidence>
<keyword evidence="12" id="KW-0131">Cell cycle</keyword>
<evidence type="ECO:0000256" key="2">
    <source>
        <dbReference type="ARBA" id="ARBA00004186"/>
    </source>
</evidence>
<feature type="coiled-coil region" evidence="13">
    <location>
        <begin position="1076"/>
        <end position="1180"/>
    </location>
</feature>
<evidence type="ECO:0000313" key="16">
    <source>
        <dbReference type="EMBL" id="EMF17706.1"/>
    </source>
</evidence>
<dbReference type="eggNOG" id="KOG4568">
    <property type="taxonomic scope" value="Eukaryota"/>
</dbReference>
<accession>N1QKE3</accession>
<feature type="coiled-coil region" evidence="13">
    <location>
        <begin position="656"/>
        <end position="690"/>
    </location>
</feature>
<dbReference type="Pfam" id="PF01302">
    <property type="entry name" value="CAP_GLY"/>
    <property type="match status" value="1"/>
</dbReference>
<dbReference type="OMA" id="LFEMEPV"/>
<feature type="compositionally biased region" description="Acidic residues" evidence="14">
    <location>
        <begin position="298"/>
        <end position="310"/>
    </location>
</feature>
<evidence type="ECO:0000256" key="10">
    <source>
        <dbReference type="ARBA" id="ARBA00023054"/>
    </source>
</evidence>
<dbReference type="PROSITE" id="PS00845">
    <property type="entry name" value="CAP_GLY_1"/>
    <property type="match status" value="1"/>
</dbReference>
<comment type="similarity">
    <text evidence="4">Belongs to the dynactin 150 kDa subunit family.</text>
</comment>
<dbReference type="eggNOG" id="KOG0971">
    <property type="taxonomic scope" value="Eukaryota"/>
</dbReference>
<evidence type="ECO:0000256" key="14">
    <source>
        <dbReference type="SAM" id="MobiDB-lite"/>
    </source>
</evidence>
<evidence type="ECO:0000256" key="3">
    <source>
        <dbReference type="ARBA" id="ARBA00004544"/>
    </source>
</evidence>
<feature type="compositionally biased region" description="Polar residues" evidence="14">
    <location>
        <begin position="149"/>
        <end position="158"/>
    </location>
</feature>
<dbReference type="GO" id="GO:0005814">
    <property type="term" value="C:centriole"/>
    <property type="evidence" value="ECO:0007669"/>
    <property type="project" value="UniProtKB-SubCell"/>
</dbReference>
<keyword evidence="10 13" id="KW-0175">Coiled coil</keyword>
<evidence type="ECO:0000313" key="17">
    <source>
        <dbReference type="Proteomes" id="UP000016931"/>
    </source>
</evidence>
<proteinExistence type="inferred from homology"/>
<feature type="region of interest" description="Disordered" evidence="14">
    <location>
        <begin position="1334"/>
        <end position="1354"/>
    </location>
</feature>
<dbReference type="GO" id="GO:0030286">
    <property type="term" value="C:dynein complex"/>
    <property type="evidence" value="ECO:0007669"/>
    <property type="project" value="UniProtKB-KW"/>
</dbReference>
<comment type="subcellular location">
    <subcellularLocation>
        <location evidence="3">Cytoplasm</location>
        <location evidence="3">Cell cortex</location>
    </subcellularLocation>
    <subcellularLocation>
        <location evidence="1">Cytoplasm</location>
        <location evidence="1">Cytoskeleton</location>
        <location evidence="1">Microtubule organizing center</location>
        <location evidence="1">Centrosome</location>
        <location evidence="1">Centriole</location>
    </subcellularLocation>
    <subcellularLocation>
        <location evidence="2">Cytoplasm</location>
        <location evidence="2">Cytoskeleton</location>
        <location evidence="2">Spindle</location>
    </subcellularLocation>
</comment>
<dbReference type="Gene3D" id="2.30.30.190">
    <property type="entry name" value="CAP Gly-rich-like domain"/>
    <property type="match status" value="1"/>
</dbReference>
<dbReference type="SUPFAM" id="SSF74924">
    <property type="entry name" value="Cap-Gly domain"/>
    <property type="match status" value="1"/>
</dbReference>
<keyword evidence="6" id="KW-0132">Cell division</keyword>
<keyword evidence="7" id="KW-0493">Microtubule</keyword>
<evidence type="ECO:0000256" key="7">
    <source>
        <dbReference type="ARBA" id="ARBA00022701"/>
    </source>
</evidence>
<dbReference type="PANTHER" id="PTHR18916:SF6">
    <property type="entry name" value="DYNACTIN SUBUNIT 1"/>
    <property type="match status" value="1"/>
</dbReference>
<dbReference type="GO" id="GO:0005874">
    <property type="term" value="C:microtubule"/>
    <property type="evidence" value="ECO:0007669"/>
    <property type="project" value="UniProtKB-KW"/>
</dbReference>
<evidence type="ECO:0000256" key="9">
    <source>
        <dbReference type="ARBA" id="ARBA00023017"/>
    </source>
</evidence>
<dbReference type="PROSITE" id="PS50245">
    <property type="entry name" value="CAP_GLY_2"/>
    <property type="match status" value="1"/>
</dbReference>
<evidence type="ECO:0000256" key="13">
    <source>
        <dbReference type="SAM" id="Coils"/>
    </source>
</evidence>
<dbReference type="InterPro" id="IPR022157">
    <property type="entry name" value="Dynactin"/>
</dbReference>
<gene>
    <name evidence="16" type="ORF">SEPMUDRAFT_146677</name>
</gene>
<dbReference type="EMBL" id="KB456260">
    <property type="protein sequence ID" value="EMF17706.1"/>
    <property type="molecule type" value="Genomic_DNA"/>
</dbReference>
<organism evidence="16 17">
    <name type="scientific">Sphaerulina musiva (strain SO2202)</name>
    <name type="common">Poplar stem canker fungus</name>
    <name type="synonym">Septoria musiva</name>
    <dbReference type="NCBI Taxonomy" id="692275"/>
    <lineage>
        <taxon>Eukaryota</taxon>
        <taxon>Fungi</taxon>
        <taxon>Dikarya</taxon>
        <taxon>Ascomycota</taxon>
        <taxon>Pezizomycotina</taxon>
        <taxon>Dothideomycetes</taxon>
        <taxon>Dothideomycetidae</taxon>
        <taxon>Mycosphaerellales</taxon>
        <taxon>Mycosphaerellaceae</taxon>
        <taxon>Sphaerulina</taxon>
    </lineage>
</organism>
<evidence type="ECO:0000256" key="8">
    <source>
        <dbReference type="ARBA" id="ARBA00022776"/>
    </source>
</evidence>
<keyword evidence="5" id="KW-0963">Cytoplasm</keyword>
<keyword evidence="17" id="KW-1185">Reference proteome</keyword>
<dbReference type="GO" id="GO:0005819">
    <property type="term" value="C:spindle"/>
    <property type="evidence" value="ECO:0007669"/>
    <property type="project" value="UniProtKB-SubCell"/>
</dbReference>
<feature type="region of interest" description="Disordered" evidence="14">
    <location>
        <begin position="81"/>
        <end position="412"/>
    </location>
</feature>
<evidence type="ECO:0000259" key="15">
    <source>
        <dbReference type="PROSITE" id="PS50245"/>
    </source>
</evidence>
<dbReference type="SMART" id="SM01052">
    <property type="entry name" value="CAP_GLY"/>
    <property type="match status" value="1"/>
</dbReference>
<feature type="compositionally biased region" description="Low complexity" evidence="14">
    <location>
        <begin position="159"/>
        <end position="175"/>
    </location>
</feature>
<evidence type="ECO:0000256" key="11">
    <source>
        <dbReference type="ARBA" id="ARBA00023212"/>
    </source>
</evidence>
<dbReference type="Pfam" id="PF12455">
    <property type="entry name" value="Dynactin"/>
    <property type="match status" value="1"/>
</dbReference>
<evidence type="ECO:0000256" key="1">
    <source>
        <dbReference type="ARBA" id="ARBA00004114"/>
    </source>
</evidence>
<dbReference type="PANTHER" id="PTHR18916">
    <property type="entry name" value="DYNACTIN 1-RELATED MICROTUBULE-BINDING"/>
    <property type="match status" value="1"/>
</dbReference>
<evidence type="ECO:0000256" key="5">
    <source>
        <dbReference type="ARBA" id="ARBA00022490"/>
    </source>
</evidence>
<dbReference type="Proteomes" id="UP000016931">
    <property type="component" value="Unassembled WGS sequence"/>
</dbReference>
<reference evidence="16 17" key="1">
    <citation type="journal article" date="2012" name="PLoS Pathog.">
        <title>Diverse lifestyles and strategies of plant pathogenesis encoded in the genomes of eighteen Dothideomycetes fungi.</title>
        <authorList>
            <person name="Ohm R.A."/>
            <person name="Feau N."/>
            <person name="Henrissat B."/>
            <person name="Schoch C.L."/>
            <person name="Horwitz B.A."/>
            <person name="Barry K.W."/>
            <person name="Condon B.J."/>
            <person name="Copeland A.C."/>
            <person name="Dhillon B."/>
            <person name="Glaser F."/>
            <person name="Hesse C.N."/>
            <person name="Kosti I."/>
            <person name="LaButti K."/>
            <person name="Lindquist E.A."/>
            <person name="Lucas S."/>
            <person name="Salamov A.A."/>
            <person name="Bradshaw R.E."/>
            <person name="Ciuffetti L."/>
            <person name="Hamelin R.C."/>
            <person name="Kema G.H.J."/>
            <person name="Lawrence C."/>
            <person name="Scott J.A."/>
            <person name="Spatafora J.W."/>
            <person name="Turgeon B.G."/>
            <person name="de Wit P.J.G.M."/>
            <person name="Zhong S."/>
            <person name="Goodwin S.B."/>
            <person name="Grigoriev I.V."/>
        </authorList>
    </citation>
    <scope>NUCLEOTIDE SEQUENCE [LARGE SCALE GENOMIC DNA]</scope>
    <source>
        <strain evidence="16 17">SO2202</strain>
    </source>
</reference>
<dbReference type="InterPro" id="IPR000938">
    <property type="entry name" value="CAP-Gly_domain"/>
</dbReference>
<feature type="compositionally biased region" description="Pro residues" evidence="14">
    <location>
        <begin position="317"/>
        <end position="326"/>
    </location>
</feature>
<dbReference type="OrthoDB" id="2130750at2759"/>
<dbReference type="GO" id="GO:0051301">
    <property type="term" value="P:cell division"/>
    <property type="evidence" value="ECO:0007669"/>
    <property type="project" value="UniProtKB-KW"/>
</dbReference>
<dbReference type="InterPro" id="IPR036859">
    <property type="entry name" value="CAP-Gly_dom_sf"/>
</dbReference>
<feature type="compositionally biased region" description="Low complexity" evidence="14">
    <location>
        <begin position="182"/>
        <end position="207"/>
    </location>
</feature>
<dbReference type="STRING" id="692275.N1QKE3"/>
<name>N1QKE3_SPHMS</name>
<keyword evidence="9" id="KW-0243">Dynein</keyword>
<dbReference type="HOGENOM" id="CLU_002523_1_1_1"/>
<dbReference type="GeneID" id="27900929"/>
<feature type="compositionally biased region" description="Low complexity" evidence="14">
    <location>
        <begin position="327"/>
        <end position="343"/>
    </location>
</feature>
<feature type="compositionally biased region" description="Polar residues" evidence="14">
    <location>
        <begin position="265"/>
        <end position="293"/>
    </location>
</feature>
<evidence type="ECO:0000256" key="6">
    <source>
        <dbReference type="ARBA" id="ARBA00022618"/>
    </source>
</evidence>
<feature type="compositionally biased region" description="Basic and acidic residues" evidence="14">
    <location>
        <begin position="369"/>
        <end position="412"/>
    </location>
</feature>
<keyword evidence="11" id="KW-0206">Cytoskeleton</keyword>
<sequence>MSSGANPWSVGQKVELNDGRLGTVRFVGTTAFAEGQWVGVVLDEPSGKNDGSVQGRRYFDCTAPYGIFCRPNGVNCVIEEPRTNPSARPAANGALSRGGGRPSSIHAAVTGARRQTLTTQTGPGKRSSAIEGSPTPAPRLASGLRSPIKSPTKQLGTNGTSRPTSASTSRTGTPPVAGRRIATGSAGTTATAKSRPSLTPATSTTAPGRRTSALPGTSSAAVRGTRPPATATKSARPSIGKSGAASRPSMPGRPAIKPATRERLSATTEEGTSDSASESAFTHGSVASSSASQRDAEDQGTEGEEEEEGDQTMTNFAPPPPVPPSPTVSTARSRRPSSPTAASIHSQRTIRSTAQDKRRLEELEATNRMLERKHMEDRGLKQELQKTQKERDDARNVNEKLTNKAKSQREELEKLKKMVSDYESQAKSVEDVQARFELDIESAVVDREMAEEIAEALKKDLEDVRKVNEEMELELEVLKEENSELSKEMSPEDRNSAGWLQLQKSNERLKEALLSLRDMTRDHEAELKAQIATLEEQISDMDTVKAQFEENREKLLRAEADAEDLREQLEVAQNAEEILEKLSDENMLLKEQVNELNGVIEDLEDLKEVNDELEINHIETEKQLQEEIDFKDSLIVDRERTAREQQAALDEADYNINRFRALVSQMQSDLQDLEASKQISQAEAEQLSSKSRAMLDLNQKLQSSAAKTQIKTIDLELRRLDAEQAKQHLEIVQLFLPESFQAERDSVLALLRFKRIGFKSTLVQNFLKERVASFGTRGQDEEVFAACDALDKLTLIAGIADRLDRSLSHCSLDAFSNYGGAYHELDVVERTLESYIDALRRDELKESEMTVRLGRSIEVMNHLSSLHLHNGLADHADDLITRTKLLQSHLDSTTSALIVTKNLVESGLPKTSEDMEYEDESVTDAALIVNRIKTITESARNAKVLAGRTLRALEELEKSSLTPEESFLENFVSVEQVAAQITAYACHSGAALQKILAEEGRAEPVSPSEVSAVLSRSAISIFSLPSAEAGPYATLNTRLRDLSNLLSDLSSIPTDYDNAVEFERAPAPWVARAQELKHMKEANVDIEAELARAQVAINERDGLVKQKEAELNEQTVRIEMLEARMKDASKRSAKIAELEKEVRDSKAAEAKAKGELARAQQNATDDIERVREEMARLAEERSKHGMGNKAIDGDAIGSNAAATMQRQRFKIASLEGAVRHLKQENHKLHLPPPDTSRRLSNDSWLDSSASVFTSRKQQHSNSSTTSLNLDRGLQTLLELSTQSTSIDLTKIPENKLAWRPAKQTPRWQIEVRKGHWAEFDHWRENLIREDRENRKGGNHLGHGALLPNGVQVHV</sequence>
<feature type="compositionally biased region" description="Polar residues" evidence="14">
    <location>
        <begin position="113"/>
        <end position="122"/>
    </location>
</feature>
<protein>
    <recommendedName>
        <fullName evidence="15">CAP-Gly domain-containing protein</fullName>
    </recommendedName>
</protein>
<keyword evidence="8" id="KW-0498">Mitosis</keyword>
<feature type="compositionally biased region" description="Polar residues" evidence="14">
    <location>
        <begin position="344"/>
        <end position="353"/>
    </location>
</feature>
<feature type="domain" description="CAP-Gly" evidence="15">
    <location>
        <begin position="28"/>
        <end position="70"/>
    </location>
</feature>
<evidence type="ECO:0000256" key="12">
    <source>
        <dbReference type="ARBA" id="ARBA00023306"/>
    </source>
</evidence>
<dbReference type="RefSeq" id="XP_016765827.1">
    <property type="nucleotide sequence ID" value="XM_016903792.1"/>
</dbReference>